<feature type="transmembrane region" description="Helical" evidence="1">
    <location>
        <begin position="48"/>
        <end position="68"/>
    </location>
</feature>
<protein>
    <recommendedName>
        <fullName evidence="4">EamA domain-containing protein</fullName>
    </recommendedName>
</protein>
<dbReference type="Proteomes" id="UP000050509">
    <property type="component" value="Unassembled WGS sequence"/>
</dbReference>
<evidence type="ECO:0000313" key="3">
    <source>
        <dbReference type="Proteomes" id="UP000050509"/>
    </source>
</evidence>
<proteinExistence type="predicted"/>
<gene>
    <name evidence="2" type="ORF">SE17_44630</name>
</gene>
<sequence>MTNTPSSAATPATALRRPGLLLAVAAGFCWAGALATLLAGQLDPAQPLFAPIRLIFYGLVLAASALTFVPFQRRLRLPGLALEGMAGSFLLLYVLAFVPPPNA</sequence>
<comment type="caution">
    <text evidence="2">The sequence shown here is derived from an EMBL/GenBank/DDBJ whole genome shotgun (WGS) entry which is preliminary data.</text>
</comment>
<keyword evidence="3" id="KW-1185">Reference proteome</keyword>
<reference evidence="2 3" key="1">
    <citation type="submission" date="2015-09" db="EMBL/GenBank/DDBJ databases">
        <title>Draft genome sequence of Kouleothrix aurantiaca JCM 19913.</title>
        <authorList>
            <person name="Hemp J."/>
        </authorList>
    </citation>
    <scope>NUCLEOTIDE SEQUENCE [LARGE SCALE GENOMIC DNA]</scope>
    <source>
        <strain evidence="2 3">COM-B</strain>
    </source>
</reference>
<organism evidence="2 3">
    <name type="scientific">Kouleothrix aurantiaca</name>
    <dbReference type="NCBI Taxonomy" id="186479"/>
    <lineage>
        <taxon>Bacteria</taxon>
        <taxon>Bacillati</taxon>
        <taxon>Chloroflexota</taxon>
        <taxon>Chloroflexia</taxon>
        <taxon>Chloroflexales</taxon>
        <taxon>Roseiflexineae</taxon>
        <taxon>Roseiflexaceae</taxon>
        <taxon>Kouleothrix</taxon>
    </lineage>
</organism>
<name>A0A0P9CRW9_9CHLR</name>
<keyword evidence="1" id="KW-0812">Transmembrane</keyword>
<keyword evidence="1" id="KW-0472">Membrane</keyword>
<feature type="transmembrane region" description="Helical" evidence="1">
    <location>
        <begin position="80"/>
        <end position="98"/>
    </location>
</feature>
<dbReference type="EMBL" id="LJCR01003837">
    <property type="protein sequence ID" value="KPV39408.1"/>
    <property type="molecule type" value="Genomic_DNA"/>
</dbReference>
<accession>A0A0P9CRW9</accession>
<evidence type="ECO:0008006" key="4">
    <source>
        <dbReference type="Google" id="ProtNLM"/>
    </source>
</evidence>
<evidence type="ECO:0000256" key="1">
    <source>
        <dbReference type="SAM" id="Phobius"/>
    </source>
</evidence>
<evidence type="ECO:0000313" key="2">
    <source>
        <dbReference type="EMBL" id="KPV39408.1"/>
    </source>
</evidence>
<keyword evidence="1" id="KW-1133">Transmembrane helix</keyword>
<feature type="transmembrane region" description="Helical" evidence="1">
    <location>
        <begin position="20"/>
        <end position="42"/>
    </location>
</feature>
<dbReference type="AlphaFoldDB" id="A0A0P9CRW9"/>
<feature type="non-terminal residue" evidence="2">
    <location>
        <position position="103"/>
    </location>
</feature>